<gene>
    <name evidence="1" type="ORF">Acr_18g0011790</name>
</gene>
<dbReference type="EMBL" id="BJWL01000018">
    <property type="protein sequence ID" value="GFZ07009.1"/>
    <property type="molecule type" value="Genomic_DNA"/>
</dbReference>
<keyword evidence="2" id="KW-1185">Reference proteome</keyword>
<comment type="caution">
    <text evidence="1">The sequence shown here is derived from an EMBL/GenBank/DDBJ whole genome shotgun (WGS) entry which is preliminary data.</text>
</comment>
<evidence type="ECO:0000313" key="1">
    <source>
        <dbReference type="EMBL" id="GFZ07009.1"/>
    </source>
</evidence>
<protein>
    <submittedName>
        <fullName evidence="1">Uncharacterized protein</fullName>
    </submittedName>
</protein>
<accession>A0A7J0G8A2</accession>
<proteinExistence type="predicted"/>
<evidence type="ECO:0000313" key="2">
    <source>
        <dbReference type="Proteomes" id="UP000585474"/>
    </source>
</evidence>
<dbReference type="AlphaFoldDB" id="A0A7J0G8A2"/>
<reference evidence="1 2" key="1">
    <citation type="submission" date="2019-07" db="EMBL/GenBank/DDBJ databases">
        <title>De Novo Assembly of kiwifruit Actinidia rufa.</title>
        <authorList>
            <person name="Sugita-Konishi S."/>
            <person name="Sato K."/>
            <person name="Mori E."/>
            <person name="Abe Y."/>
            <person name="Kisaki G."/>
            <person name="Hamano K."/>
            <person name="Suezawa K."/>
            <person name="Otani M."/>
            <person name="Fukuda T."/>
            <person name="Manabe T."/>
            <person name="Gomi K."/>
            <person name="Tabuchi M."/>
            <person name="Akimitsu K."/>
            <person name="Kataoka I."/>
        </authorList>
    </citation>
    <scope>NUCLEOTIDE SEQUENCE [LARGE SCALE GENOMIC DNA]</scope>
    <source>
        <strain evidence="2">cv. Fuchu</strain>
    </source>
</reference>
<organism evidence="1 2">
    <name type="scientific">Actinidia rufa</name>
    <dbReference type="NCBI Taxonomy" id="165716"/>
    <lineage>
        <taxon>Eukaryota</taxon>
        <taxon>Viridiplantae</taxon>
        <taxon>Streptophyta</taxon>
        <taxon>Embryophyta</taxon>
        <taxon>Tracheophyta</taxon>
        <taxon>Spermatophyta</taxon>
        <taxon>Magnoliopsida</taxon>
        <taxon>eudicotyledons</taxon>
        <taxon>Gunneridae</taxon>
        <taxon>Pentapetalae</taxon>
        <taxon>asterids</taxon>
        <taxon>Ericales</taxon>
        <taxon>Actinidiaceae</taxon>
        <taxon>Actinidia</taxon>
    </lineage>
</organism>
<name>A0A7J0G8A2_9ERIC</name>
<sequence length="49" mass="5625">MDSRPVEDMLDRSRYGDLALLAVDRLWTGRGYAGPVQVWRFNFAAFAFS</sequence>
<dbReference type="Proteomes" id="UP000585474">
    <property type="component" value="Unassembled WGS sequence"/>
</dbReference>